<evidence type="ECO:0000256" key="3">
    <source>
        <dbReference type="PROSITE-ProRule" id="PRU00175"/>
    </source>
</evidence>
<accession>B3MU41</accession>
<evidence type="ECO:0000313" key="6">
    <source>
        <dbReference type="EMBL" id="EDV33370.1"/>
    </source>
</evidence>
<feature type="coiled-coil region" evidence="4">
    <location>
        <begin position="147"/>
        <end position="297"/>
    </location>
</feature>
<feature type="domain" description="RING-type" evidence="5">
    <location>
        <begin position="307"/>
        <end position="350"/>
    </location>
</feature>
<dbReference type="SMART" id="SM00184">
    <property type="entry name" value="RING"/>
    <property type="match status" value="1"/>
</dbReference>
<dbReference type="Proteomes" id="UP000007801">
    <property type="component" value="Unassembled WGS sequence"/>
</dbReference>
<dbReference type="PANTHER" id="PTHR16047:SF7">
    <property type="entry name" value="E3 UBIQUITIN-PROTEIN LIGASE RFWD3"/>
    <property type="match status" value="1"/>
</dbReference>
<keyword evidence="1 3" id="KW-0479">Metal-binding</keyword>
<keyword evidence="4" id="KW-0175">Coiled coil</keyword>
<dbReference type="SMR" id="B3MU41"/>
<dbReference type="PROSITE" id="PS50089">
    <property type="entry name" value="ZF_RING_2"/>
    <property type="match status" value="1"/>
</dbReference>
<protein>
    <recommendedName>
        <fullName evidence="5">RING-type domain-containing protein</fullName>
    </recommendedName>
</protein>
<reference evidence="6 7" key="1">
    <citation type="journal article" date="2007" name="Nature">
        <title>Evolution of genes and genomes on the Drosophila phylogeny.</title>
        <authorList>
            <consortium name="Drosophila 12 Genomes Consortium"/>
            <person name="Clark A.G."/>
            <person name="Eisen M.B."/>
            <person name="Smith D.R."/>
            <person name="Bergman C.M."/>
            <person name="Oliver B."/>
            <person name="Markow T.A."/>
            <person name="Kaufman T.C."/>
            <person name="Kellis M."/>
            <person name="Gelbart W."/>
            <person name="Iyer V.N."/>
            <person name="Pollard D.A."/>
            <person name="Sackton T.B."/>
            <person name="Larracuente A.M."/>
            <person name="Singh N.D."/>
            <person name="Abad J.P."/>
            <person name="Abt D.N."/>
            <person name="Adryan B."/>
            <person name="Aguade M."/>
            <person name="Akashi H."/>
            <person name="Anderson W.W."/>
            <person name="Aquadro C.F."/>
            <person name="Ardell D.H."/>
            <person name="Arguello R."/>
            <person name="Artieri C.G."/>
            <person name="Barbash D.A."/>
            <person name="Barker D."/>
            <person name="Barsanti P."/>
            <person name="Batterham P."/>
            <person name="Batzoglou S."/>
            <person name="Begun D."/>
            <person name="Bhutkar A."/>
            <person name="Blanco E."/>
            <person name="Bosak S.A."/>
            <person name="Bradley R.K."/>
            <person name="Brand A.D."/>
            <person name="Brent M.R."/>
            <person name="Brooks A.N."/>
            <person name="Brown R.H."/>
            <person name="Butlin R.K."/>
            <person name="Caggese C."/>
            <person name="Calvi B.R."/>
            <person name="Bernardo de Carvalho A."/>
            <person name="Caspi A."/>
            <person name="Castrezana S."/>
            <person name="Celniker S.E."/>
            <person name="Chang J.L."/>
            <person name="Chapple C."/>
            <person name="Chatterji S."/>
            <person name="Chinwalla A."/>
            <person name="Civetta A."/>
            <person name="Clifton S.W."/>
            <person name="Comeron J.M."/>
            <person name="Costello J.C."/>
            <person name="Coyne J.A."/>
            <person name="Daub J."/>
            <person name="David R.G."/>
            <person name="Delcher A.L."/>
            <person name="Delehaunty K."/>
            <person name="Do C.B."/>
            <person name="Ebling H."/>
            <person name="Edwards K."/>
            <person name="Eickbush T."/>
            <person name="Evans J.D."/>
            <person name="Filipski A."/>
            <person name="Findeiss S."/>
            <person name="Freyhult E."/>
            <person name="Fulton L."/>
            <person name="Fulton R."/>
            <person name="Garcia A.C."/>
            <person name="Gardiner A."/>
            <person name="Garfield D.A."/>
            <person name="Garvin B.E."/>
            <person name="Gibson G."/>
            <person name="Gilbert D."/>
            <person name="Gnerre S."/>
            <person name="Godfrey J."/>
            <person name="Good R."/>
            <person name="Gotea V."/>
            <person name="Gravely B."/>
            <person name="Greenberg A.J."/>
            <person name="Griffiths-Jones S."/>
            <person name="Gross S."/>
            <person name="Guigo R."/>
            <person name="Gustafson E.A."/>
            <person name="Haerty W."/>
            <person name="Hahn M.W."/>
            <person name="Halligan D.L."/>
            <person name="Halpern A.L."/>
            <person name="Halter G.M."/>
            <person name="Han M.V."/>
            <person name="Heger A."/>
            <person name="Hillier L."/>
            <person name="Hinrichs A.S."/>
            <person name="Holmes I."/>
            <person name="Hoskins R.A."/>
            <person name="Hubisz M.J."/>
            <person name="Hultmark D."/>
            <person name="Huntley M.A."/>
            <person name="Jaffe D.B."/>
            <person name="Jagadeeshan S."/>
            <person name="Jeck W.R."/>
            <person name="Johnson J."/>
            <person name="Jones C.D."/>
            <person name="Jordan W.C."/>
            <person name="Karpen G.H."/>
            <person name="Kataoka E."/>
            <person name="Keightley P.D."/>
            <person name="Kheradpour P."/>
            <person name="Kirkness E.F."/>
            <person name="Koerich L.B."/>
            <person name="Kristiansen K."/>
            <person name="Kudrna D."/>
            <person name="Kulathinal R.J."/>
            <person name="Kumar S."/>
            <person name="Kwok R."/>
            <person name="Lander E."/>
            <person name="Langley C.H."/>
            <person name="Lapoint R."/>
            <person name="Lazzaro B.P."/>
            <person name="Lee S.J."/>
            <person name="Levesque L."/>
            <person name="Li R."/>
            <person name="Lin C.F."/>
            <person name="Lin M.F."/>
            <person name="Lindblad-Toh K."/>
            <person name="Llopart A."/>
            <person name="Long M."/>
            <person name="Low L."/>
            <person name="Lozovsky E."/>
            <person name="Lu J."/>
            <person name="Luo M."/>
            <person name="Machado C.A."/>
            <person name="Makalowski W."/>
            <person name="Marzo M."/>
            <person name="Matsuda M."/>
            <person name="Matzkin L."/>
            <person name="McAllister B."/>
            <person name="McBride C.S."/>
            <person name="McKernan B."/>
            <person name="McKernan K."/>
            <person name="Mendez-Lago M."/>
            <person name="Minx P."/>
            <person name="Mollenhauer M.U."/>
            <person name="Montooth K."/>
            <person name="Mount S.M."/>
            <person name="Mu X."/>
            <person name="Myers E."/>
            <person name="Negre B."/>
            <person name="Newfeld S."/>
            <person name="Nielsen R."/>
            <person name="Noor M.A."/>
            <person name="O'Grady P."/>
            <person name="Pachter L."/>
            <person name="Papaceit M."/>
            <person name="Parisi M.J."/>
            <person name="Parisi M."/>
            <person name="Parts L."/>
            <person name="Pedersen J.S."/>
            <person name="Pesole G."/>
            <person name="Phillippy A.M."/>
            <person name="Ponting C.P."/>
            <person name="Pop M."/>
            <person name="Porcelli D."/>
            <person name="Powell J.R."/>
            <person name="Prohaska S."/>
            <person name="Pruitt K."/>
            <person name="Puig M."/>
            <person name="Quesneville H."/>
            <person name="Ram K.R."/>
            <person name="Rand D."/>
            <person name="Rasmussen M.D."/>
            <person name="Reed L.K."/>
            <person name="Reenan R."/>
            <person name="Reily A."/>
            <person name="Remington K.A."/>
            <person name="Rieger T.T."/>
            <person name="Ritchie M.G."/>
            <person name="Robin C."/>
            <person name="Rogers Y.H."/>
            <person name="Rohde C."/>
            <person name="Rozas J."/>
            <person name="Rubenfield M.J."/>
            <person name="Ruiz A."/>
            <person name="Russo S."/>
            <person name="Salzberg S.L."/>
            <person name="Sanchez-Gracia A."/>
            <person name="Saranga D.J."/>
            <person name="Sato H."/>
            <person name="Schaeffer S.W."/>
            <person name="Schatz M.C."/>
            <person name="Schlenke T."/>
            <person name="Schwartz R."/>
            <person name="Segarra C."/>
            <person name="Singh R.S."/>
            <person name="Sirot L."/>
            <person name="Sirota M."/>
            <person name="Sisneros N.B."/>
            <person name="Smith C.D."/>
            <person name="Smith T.F."/>
            <person name="Spieth J."/>
            <person name="Stage D.E."/>
            <person name="Stark A."/>
            <person name="Stephan W."/>
            <person name="Strausberg R.L."/>
            <person name="Strempel S."/>
            <person name="Sturgill D."/>
            <person name="Sutton G."/>
            <person name="Sutton G.G."/>
            <person name="Tao W."/>
            <person name="Teichmann S."/>
            <person name="Tobari Y.N."/>
            <person name="Tomimura Y."/>
            <person name="Tsolas J.M."/>
            <person name="Valente V.L."/>
            <person name="Venter E."/>
            <person name="Venter J.C."/>
            <person name="Vicario S."/>
            <person name="Vieira F.G."/>
            <person name="Vilella A.J."/>
            <person name="Villasante A."/>
            <person name="Walenz B."/>
            <person name="Wang J."/>
            <person name="Wasserman M."/>
            <person name="Watts T."/>
            <person name="Wilson D."/>
            <person name="Wilson R.K."/>
            <person name="Wing R.A."/>
            <person name="Wolfner M.F."/>
            <person name="Wong A."/>
            <person name="Wong G.K."/>
            <person name="Wu C.I."/>
            <person name="Wu G."/>
            <person name="Yamamoto D."/>
            <person name="Yang H.P."/>
            <person name="Yang S.P."/>
            <person name="Yorke J.A."/>
            <person name="Yoshida K."/>
            <person name="Zdobnov E."/>
            <person name="Zhang P."/>
            <person name="Zhang Y."/>
            <person name="Zimin A.V."/>
            <person name="Baldwin J."/>
            <person name="Abdouelleil A."/>
            <person name="Abdulkadir J."/>
            <person name="Abebe A."/>
            <person name="Abera B."/>
            <person name="Abreu J."/>
            <person name="Acer S.C."/>
            <person name="Aftuck L."/>
            <person name="Alexander A."/>
            <person name="An P."/>
            <person name="Anderson E."/>
            <person name="Anderson S."/>
            <person name="Arachi H."/>
            <person name="Azer M."/>
            <person name="Bachantsang P."/>
            <person name="Barry A."/>
            <person name="Bayul T."/>
            <person name="Berlin A."/>
            <person name="Bessette D."/>
            <person name="Bloom T."/>
            <person name="Blye J."/>
            <person name="Boguslavskiy L."/>
            <person name="Bonnet C."/>
            <person name="Boukhgalter B."/>
            <person name="Bourzgui I."/>
            <person name="Brown A."/>
            <person name="Cahill P."/>
            <person name="Channer S."/>
            <person name="Cheshatsang Y."/>
            <person name="Chuda L."/>
            <person name="Citroen M."/>
            <person name="Collymore A."/>
            <person name="Cooke P."/>
            <person name="Costello M."/>
            <person name="D'Aco K."/>
            <person name="Daza R."/>
            <person name="De Haan G."/>
            <person name="DeGray S."/>
            <person name="DeMaso C."/>
            <person name="Dhargay N."/>
            <person name="Dooley K."/>
            <person name="Dooley E."/>
            <person name="Doricent M."/>
            <person name="Dorje P."/>
            <person name="Dorjee K."/>
            <person name="Dupes A."/>
            <person name="Elong R."/>
            <person name="Falk J."/>
            <person name="Farina A."/>
            <person name="Faro S."/>
            <person name="Ferguson D."/>
            <person name="Fisher S."/>
            <person name="Foley C.D."/>
            <person name="Franke A."/>
            <person name="Friedrich D."/>
            <person name="Gadbois L."/>
            <person name="Gearin G."/>
            <person name="Gearin C.R."/>
            <person name="Giannoukos G."/>
            <person name="Goode T."/>
            <person name="Graham J."/>
            <person name="Grandbois E."/>
            <person name="Grewal S."/>
            <person name="Gyaltsen K."/>
            <person name="Hafez N."/>
            <person name="Hagos B."/>
            <person name="Hall J."/>
            <person name="Henson C."/>
            <person name="Hollinger A."/>
            <person name="Honan T."/>
            <person name="Huard M.D."/>
            <person name="Hughes L."/>
            <person name="Hurhula B."/>
            <person name="Husby M.E."/>
            <person name="Kamat A."/>
            <person name="Kanga B."/>
            <person name="Kashin S."/>
            <person name="Khazanovich D."/>
            <person name="Kisner P."/>
            <person name="Lance K."/>
            <person name="Lara M."/>
            <person name="Lee W."/>
            <person name="Lennon N."/>
            <person name="Letendre F."/>
            <person name="LeVine R."/>
            <person name="Lipovsky A."/>
            <person name="Liu X."/>
            <person name="Liu J."/>
            <person name="Liu S."/>
            <person name="Lokyitsang T."/>
            <person name="Lokyitsang Y."/>
            <person name="Lubonja R."/>
            <person name="Lui A."/>
            <person name="MacDonald P."/>
            <person name="Magnisalis V."/>
            <person name="Maru K."/>
            <person name="Matthews C."/>
            <person name="McCusker W."/>
            <person name="McDonough S."/>
            <person name="Mehta T."/>
            <person name="Meldrim J."/>
            <person name="Meneus L."/>
            <person name="Mihai O."/>
            <person name="Mihalev A."/>
            <person name="Mihova T."/>
            <person name="Mittelman R."/>
            <person name="Mlenga V."/>
            <person name="Montmayeur A."/>
            <person name="Mulrain L."/>
            <person name="Navidi A."/>
            <person name="Naylor J."/>
            <person name="Negash T."/>
            <person name="Nguyen T."/>
            <person name="Nguyen N."/>
            <person name="Nicol R."/>
            <person name="Norbu C."/>
            <person name="Norbu N."/>
            <person name="Novod N."/>
            <person name="O'Neill B."/>
            <person name="Osman S."/>
            <person name="Markiewicz E."/>
            <person name="Oyono O.L."/>
            <person name="Patti C."/>
            <person name="Phunkhang P."/>
            <person name="Pierre F."/>
            <person name="Priest M."/>
            <person name="Raghuraman S."/>
            <person name="Rege F."/>
            <person name="Reyes R."/>
            <person name="Rise C."/>
            <person name="Rogov P."/>
            <person name="Ross K."/>
            <person name="Ryan E."/>
            <person name="Settipalli S."/>
            <person name="Shea T."/>
            <person name="Sherpa N."/>
            <person name="Shi L."/>
            <person name="Shih D."/>
            <person name="Sparrow T."/>
            <person name="Spaulding J."/>
            <person name="Stalker J."/>
            <person name="Stange-Thomann N."/>
            <person name="Stavropoulos S."/>
            <person name="Stone C."/>
            <person name="Strader C."/>
            <person name="Tesfaye S."/>
            <person name="Thomson T."/>
            <person name="Thoulutsang Y."/>
            <person name="Thoulutsang D."/>
            <person name="Topham K."/>
            <person name="Topping I."/>
            <person name="Tsamla T."/>
            <person name="Vassiliev H."/>
            <person name="Vo A."/>
            <person name="Wangchuk T."/>
            <person name="Wangdi T."/>
            <person name="Weiand M."/>
            <person name="Wilkinson J."/>
            <person name="Wilson A."/>
            <person name="Yadav S."/>
            <person name="Young G."/>
            <person name="Yu Q."/>
            <person name="Zembek L."/>
            <person name="Zhong D."/>
            <person name="Zimmer A."/>
            <person name="Zwirko Z."/>
            <person name="Jaffe D.B."/>
            <person name="Alvarez P."/>
            <person name="Brockman W."/>
            <person name="Butler J."/>
            <person name="Chin C."/>
            <person name="Gnerre S."/>
            <person name="Grabherr M."/>
            <person name="Kleber M."/>
            <person name="Mauceli E."/>
            <person name="MacCallum I."/>
        </authorList>
    </citation>
    <scope>NUCLEOTIDE SEQUENCE [LARGE SCALE GENOMIC DNA]</scope>
    <source>
        <strain evidence="7">Tucson 14024-0371.13</strain>
    </source>
</reference>
<name>B3MU41_DROAN</name>
<dbReference type="GO" id="GO:0036297">
    <property type="term" value="P:interstrand cross-link repair"/>
    <property type="evidence" value="ECO:0007669"/>
    <property type="project" value="InterPro"/>
</dbReference>
<dbReference type="InterPro" id="IPR037381">
    <property type="entry name" value="RFWD3"/>
</dbReference>
<dbReference type="STRING" id="7217.B3MU41"/>
<dbReference type="GeneID" id="6503841"/>
<dbReference type="SUPFAM" id="SSF57850">
    <property type="entry name" value="RING/U-box"/>
    <property type="match status" value="1"/>
</dbReference>
<proteinExistence type="predicted"/>
<dbReference type="AlphaFoldDB" id="B3MU41"/>
<dbReference type="eggNOG" id="ENOG502RAP7">
    <property type="taxonomic scope" value="Eukaryota"/>
</dbReference>
<dbReference type="OrthoDB" id="5600418at2759"/>
<dbReference type="InterPro" id="IPR013083">
    <property type="entry name" value="Znf_RING/FYVE/PHD"/>
</dbReference>
<keyword evidence="2" id="KW-0862">Zinc</keyword>
<dbReference type="PANTHER" id="PTHR16047">
    <property type="entry name" value="RFWD3 PROTEIN"/>
    <property type="match status" value="1"/>
</dbReference>
<dbReference type="OMA" id="QREEMCE"/>
<gene>
    <name evidence="6" type="primary">Dana\GF21156</name>
    <name evidence="6" type="synonym">dana_GLEANR_438</name>
    <name evidence="6" type="ORF">GF21156</name>
</gene>
<evidence type="ECO:0000313" key="7">
    <source>
        <dbReference type="Proteomes" id="UP000007801"/>
    </source>
</evidence>
<dbReference type="Pfam" id="PF13639">
    <property type="entry name" value="zf-RING_2"/>
    <property type="match status" value="1"/>
</dbReference>
<dbReference type="GO" id="GO:0004842">
    <property type="term" value="F:ubiquitin-protein transferase activity"/>
    <property type="evidence" value="ECO:0007669"/>
    <property type="project" value="InterPro"/>
</dbReference>
<evidence type="ECO:0000259" key="5">
    <source>
        <dbReference type="PROSITE" id="PS50089"/>
    </source>
</evidence>
<dbReference type="KEGG" id="dan:6503841"/>
<dbReference type="HOGENOM" id="CLU_750661_0_0_1"/>
<dbReference type="GO" id="GO:0008270">
    <property type="term" value="F:zinc ion binding"/>
    <property type="evidence" value="ECO:0007669"/>
    <property type="project" value="UniProtKB-KW"/>
</dbReference>
<dbReference type="GO" id="GO:0016567">
    <property type="term" value="P:protein ubiquitination"/>
    <property type="evidence" value="ECO:0007669"/>
    <property type="project" value="InterPro"/>
</dbReference>
<dbReference type="InterPro" id="IPR001841">
    <property type="entry name" value="Znf_RING"/>
</dbReference>
<keyword evidence="7" id="KW-1185">Reference proteome</keyword>
<dbReference type="EMBL" id="CH902624">
    <property type="protein sequence ID" value="EDV33370.1"/>
    <property type="molecule type" value="Genomic_DNA"/>
</dbReference>
<sequence length="369" mass="42946">MDFLRTNDKYAEESWEWLMQWNKTFWRDNPEDSTSQHVQPLGQERPEGKVNESDLELLNAIEILTYDSNITSAGMKFKLNEKEISTASDTEVLMAKIRSLQVIIGQQRLQREEMCEKFVNEIESLKLIQNDLISQSDKKESQQSAIVQRLNQQLLSMQVIISNLEQKVIDKEEMSQQLLDNLETQEKINQELTIERDGMLLQLEEQESQHLSTVEQLENQILSLQMIIDTDQRVERLTLQMQQQEENHNTTLDRLGEELRSMQLIATESQDRMSQREEMLNNREREHLQEVERLQNREAQNEESITCSICLSPWEESGGHRVVSLACGHLYGDSCIRSALMRAAECPICRRPASQGDLRYIFSANIFPA</sequence>
<dbReference type="InParanoid" id="B3MU41"/>
<organism evidence="6 7">
    <name type="scientific">Drosophila ananassae</name>
    <name type="common">Fruit fly</name>
    <dbReference type="NCBI Taxonomy" id="7217"/>
    <lineage>
        <taxon>Eukaryota</taxon>
        <taxon>Metazoa</taxon>
        <taxon>Ecdysozoa</taxon>
        <taxon>Arthropoda</taxon>
        <taxon>Hexapoda</taxon>
        <taxon>Insecta</taxon>
        <taxon>Pterygota</taxon>
        <taxon>Neoptera</taxon>
        <taxon>Endopterygota</taxon>
        <taxon>Diptera</taxon>
        <taxon>Brachycera</taxon>
        <taxon>Muscomorpha</taxon>
        <taxon>Ephydroidea</taxon>
        <taxon>Drosophilidae</taxon>
        <taxon>Drosophila</taxon>
        <taxon>Sophophora</taxon>
    </lineage>
</organism>
<dbReference type="GO" id="GO:0005634">
    <property type="term" value="C:nucleus"/>
    <property type="evidence" value="ECO:0007669"/>
    <property type="project" value="InterPro"/>
</dbReference>
<evidence type="ECO:0000256" key="1">
    <source>
        <dbReference type="ARBA" id="ARBA00022771"/>
    </source>
</evidence>
<keyword evidence="1 3" id="KW-0863">Zinc-finger</keyword>
<evidence type="ECO:0000256" key="2">
    <source>
        <dbReference type="ARBA" id="ARBA00022833"/>
    </source>
</evidence>
<dbReference type="Gene3D" id="3.30.40.10">
    <property type="entry name" value="Zinc/RING finger domain, C3HC4 (zinc finger)"/>
    <property type="match status" value="1"/>
</dbReference>
<evidence type="ECO:0000256" key="4">
    <source>
        <dbReference type="SAM" id="Coils"/>
    </source>
</evidence>